<dbReference type="InterPro" id="IPR007712">
    <property type="entry name" value="RelE/ParE_toxin"/>
</dbReference>
<dbReference type="SUPFAM" id="SSF143011">
    <property type="entry name" value="RelE-like"/>
    <property type="match status" value="1"/>
</dbReference>
<dbReference type="Gene3D" id="3.30.2310.20">
    <property type="entry name" value="RelE-like"/>
    <property type="match status" value="1"/>
</dbReference>
<name>A0ABV1HDC1_9FIRM</name>
<dbReference type="InterPro" id="IPR035093">
    <property type="entry name" value="RelE/ParE_toxin_dom_sf"/>
</dbReference>
<accession>A0ABV1HDC1</accession>
<dbReference type="NCBIfam" id="TIGR02385">
    <property type="entry name" value="RelE_StbE"/>
    <property type="match status" value="1"/>
</dbReference>
<dbReference type="Pfam" id="PF05016">
    <property type="entry name" value="ParE_toxin"/>
    <property type="match status" value="1"/>
</dbReference>
<keyword evidence="3" id="KW-1185">Reference proteome</keyword>
<evidence type="ECO:0000313" key="2">
    <source>
        <dbReference type="EMBL" id="MEQ2557498.1"/>
    </source>
</evidence>
<dbReference type="RefSeq" id="WP_353530658.1">
    <property type="nucleotide sequence ID" value="NZ_JBBMEX010000005.1"/>
</dbReference>
<comment type="caution">
    <text evidence="2">The sequence shown here is derived from an EMBL/GenBank/DDBJ whole genome shotgun (WGS) entry which is preliminary data.</text>
</comment>
<reference evidence="2 3" key="1">
    <citation type="submission" date="2024-03" db="EMBL/GenBank/DDBJ databases">
        <title>Human intestinal bacterial collection.</title>
        <authorList>
            <person name="Pauvert C."/>
            <person name="Hitch T.C.A."/>
            <person name="Clavel T."/>
        </authorList>
    </citation>
    <scope>NUCLEOTIDE SEQUENCE [LARGE SCALE GENOMIC DNA]</scope>
    <source>
        <strain evidence="2 3">CLA-AA-H185</strain>
    </source>
</reference>
<evidence type="ECO:0000256" key="1">
    <source>
        <dbReference type="ARBA" id="ARBA00022649"/>
    </source>
</evidence>
<dbReference type="Proteomes" id="UP001454489">
    <property type="component" value="Unassembled WGS sequence"/>
</dbReference>
<protein>
    <submittedName>
        <fullName evidence="2">Type II toxin-antitoxin system RelE/ParE family toxin</fullName>
    </submittedName>
</protein>
<sequence>MDKYQVKMNPRAIRELNSIYEYIANEKSDIENGKKQLERIKKAILKLAIFPYSHQERTEGRYAKDGYRQLLIDNYIVIFRIDEVNKIVYVITVQYQGQNL</sequence>
<organism evidence="2 3">
    <name type="scientific">Maccoyibacter intestinihominis</name>
    <dbReference type="NCBI Taxonomy" id="3133499"/>
    <lineage>
        <taxon>Bacteria</taxon>
        <taxon>Bacillati</taxon>
        <taxon>Bacillota</taxon>
        <taxon>Clostridia</taxon>
        <taxon>Lachnospirales</taxon>
        <taxon>Lachnospiraceae</taxon>
        <taxon>Maccoyibacter</taxon>
    </lineage>
</organism>
<gene>
    <name evidence="2" type="ORF">WMO43_06415</name>
</gene>
<evidence type="ECO:0000313" key="3">
    <source>
        <dbReference type="Proteomes" id="UP001454489"/>
    </source>
</evidence>
<keyword evidence="1" id="KW-1277">Toxin-antitoxin system</keyword>
<proteinExistence type="predicted"/>
<dbReference type="EMBL" id="JBBMEX010000005">
    <property type="protein sequence ID" value="MEQ2557498.1"/>
    <property type="molecule type" value="Genomic_DNA"/>
</dbReference>